<dbReference type="SUPFAM" id="SSF52402">
    <property type="entry name" value="Adenine nucleotide alpha hydrolases-like"/>
    <property type="match status" value="1"/>
</dbReference>
<gene>
    <name evidence="3" type="ORF">HBH26_19105</name>
</gene>
<dbReference type="PRINTS" id="PR01438">
    <property type="entry name" value="UNVRSLSTRESS"/>
</dbReference>
<dbReference type="RefSeq" id="WP_168136197.1">
    <property type="nucleotide sequence ID" value="NZ_JAAVJH010000027.1"/>
</dbReference>
<sequence length="139" mass="15269">MTARPILVASDLTSRLDRVIERCAMFGAPLLLVHVAGRSPPEPATCERLEALARGDRRDPAQVAEVEILHGSIPDAVTRYAQERDCGLIATGIASFDSAKDYLLGTTVDEIVQRSRQPVLVVKRKPRLGTGERRPENVR</sequence>
<name>A0ABX1CTJ5_9SPHN</name>
<protein>
    <submittedName>
        <fullName evidence="3">Universal stress protein</fullName>
    </submittedName>
</protein>
<organism evidence="3 4">
    <name type="scientific">Sphingomonas corticis</name>
    <dbReference type="NCBI Taxonomy" id="2722791"/>
    <lineage>
        <taxon>Bacteria</taxon>
        <taxon>Pseudomonadati</taxon>
        <taxon>Pseudomonadota</taxon>
        <taxon>Alphaproteobacteria</taxon>
        <taxon>Sphingomonadales</taxon>
        <taxon>Sphingomonadaceae</taxon>
        <taxon>Sphingomonas</taxon>
    </lineage>
</organism>
<comment type="caution">
    <text evidence="3">The sequence shown here is derived from an EMBL/GenBank/DDBJ whole genome shotgun (WGS) entry which is preliminary data.</text>
</comment>
<evidence type="ECO:0000313" key="3">
    <source>
        <dbReference type="EMBL" id="NJR80686.1"/>
    </source>
</evidence>
<dbReference type="Pfam" id="PF00582">
    <property type="entry name" value="Usp"/>
    <property type="match status" value="1"/>
</dbReference>
<evidence type="ECO:0000256" key="1">
    <source>
        <dbReference type="ARBA" id="ARBA00008791"/>
    </source>
</evidence>
<dbReference type="InterPro" id="IPR014729">
    <property type="entry name" value="Rossmann-like_a/b/a_fold"/>
</dbReference>
<dbReference type="CDD" id="cd00293">
    <property type="entry name" value="USP-like"/>
    <property type="match status" value="1"/>
</dbReference>
<dbReference type="InterPro" id="IPR006015">
    <property type="entry name" value="Universal_stress_UspA"/>
</dbReference>
<dbReference type="Proteomes" id="UP000732399">
    <property type="component" value="Unassembled WGS sequence"/>
</dbReference>
<feature type="domain" description="UspA" evidence="2">
    <location>
        <begin position="4"/>
        <end position="123"/>
    </location>
</feature>
<accession>A0ABX1CTJ5</accession>
<dbReference type="InterPro" id="IPR006016">
    <property type="entry name" value="UspA"/>
</dbReference>
<dbReference type="EMBL" id="JAAVJH010000027">
    <property type="protein sequence ID" value="NJR80686.1"/>
    <property type="molecule type" value="Genomic_DNA"/>
</dbReference>
<reference evidence="3 4" key="1">
    <citation type="submission" date="2020-03" db="EMBL/GenBank/DDBJ databases">
        <authorList>
            <person name="Wang L."/>
            <person name="He N."/>
            <person name="Li Y."/>
            <person name="Fang Y."/>
            <person name="Zhang F."/>
        </authorList>
    </citation>
    <scope>NUCLEOTIDE SEQUENCE [LARGE SCALE GENOMIC DNA]</scope>
    <source>
        <strain evidence="3 4">36D10-4-7</strain>
    </source>
</reference>
<comment type="similarity">
    <text evidence="1">Belongs to the universal stress protein A family.</text>
</comment>
<evidence type="ECO:0000313" key="4">
    <source>
        <dbReference type="Proteomes" id="UP000732399"/>
    </source>
</evidence>
<keyword evidence="4" id="KW-1185">Reference proteome</keyword>
<dbReference type="Gene3D" id="3.40.50.620">
    <property type="entry name" value="HUPs"/>
    <property type="match status" value="1"/>
</dbReference>
<proteinExistence type="inferred from homology"/>
<evidence type="ECO:0000259" key="2">
    <source>
        <dbReference type="Pfam" id="PF00582"/>
    </source>
</evidence>